<feature type="domain" description="Outer membrane channel protein CpnT-like N-terminal" evidence="2">
    <location>
        <begin position="68"/>
        <end position="190"/>
    </location>
</feature>
<dbReference type="InterPro" id="IPR057746">
    <property type="entry name" value="CpnT-like_N"/>
</dbReference>
<evidence type="ECO:0000259" key="2">
    <source>
        <dbReference type="Pfam" id="PF25547"/>
    </source>
</evidence>
<dbReference type="OrthoDB" id="5069709at2"/>
<protein>
    <submittedName>
        <fullName evidence="3">Deoxyribonuclease NucA/NucB</fullName>
    </submittedName>
</protein>
<reference evidence="3 4" key="1">
    <citation type="submission" date="2019-03" db="EMBL/GenBank/DDBJ databases">
        <title>Genomic Encyclopedia of Type Strains, Phase IV (KMG-IV): sequencing the most valuable type-strain genomes for metagenomic binning, comparative biology and taxonomic classification.</title>
        <authorList>
            <person name="Goeker M."/>
        </authorList>
    </citation>
    <scope>NUCLEOTIDE SEQUENCE [LARGE SCALE GENOMIC DNA]</scope>
    <source>
        <strain evidence="3 4">DSM 45361</strain>
    </source>
</reference>
<evidence type="ECO:0000313" key="4">
    <source>
        <dbReference type="Proteomes" id="UP000295444"/>
    </source>
</evidence>
<dbReference type="InterPro" id="IPR038332">
    <property type="entry name" value="PPE_sf"/>
</dbReference>
<dbReference type="InterPro" id="IPR036689">
    <property type="entry name" value="ESAT-6-like_sf"/>
</dbReference>
<proteinExistence type="predicted"/>
<organism evidence="3 4">
    <name type="scientific">Labedaea rhizosphaerae</name>
    <dbReference type="NCBI Taxonomy" id="598644"/>
    <lineage>
        <taxon>Bacteria</taxon>
        <taxon>Bacillati</taxon>
        <taxon>Actinomycetota</taxon>
        <taxon>Actinomycetes</taxon>
        <taxon>Pseudonocardiales</taxon>
        <taxon>Pseudonocardiaceae</taxon>
        <taxon>Labedaea</taxon>
    </lineage>
</organism>
<dbReference type="AlphaFoldDB" id="A0A4R6SMR5"/>
<dbReference type="RefSeq" id="WP_133848072.1">
    <property type="nucleotide sequence ID" value="NZ_SNXZ01000001.1"/>
</dbReference>
<dbReference type="Proteomes" id="UP000295444">
    <property type="component" value="Unassembled WGS sequence"/>
</dbReference>
<dbReference type="Pfam" id="PF25547">
    <property type="entry name" value="WXG100_2"/>
    <property type="match status" value="1"/>
</dbReference>
<sequence length="449" mass="47524">MVDNPLVAERRDSNTAYSGIGIVETAVTLYNGVEDKSWLEAGLGTAGTGLEMLAITLDPIGMLGQYAVSWLIEKIKPLRDALDWLAGDPDQIHAYAQTWKNVSQAVGQVSEQFTAEVTNGTSQWTGQAADAYRAMGTDHAQYIKAASTGANTIGSVVDIVGTLVAAVRGIVRDLIAACISALLVRLPQWLLEEAVTVGLATPHVVAAAGTLIAEWTAKISEFITKLTTSLTKLRGILGKLNEIWEAISQGLAKGASKVTDASTTAASAVRNRVSYEVGGLKAGWKNAMEVEPAPSGAVHVNGDGTMAMSATNPMGGGTSLADRIAAFKEGKTDYIHELKADGARYPESAAHIRDAQAAGQKRIIELDKSPNAKANADARRVESLRGWKTKDGFDLDEYPPASSYDGGQGASVRYVTSADNRGSGSSWWRWGTTGLPDHAKVKVTPINVD</sequence>
<keyword evidence="4" id="KW-1185">Reference proteome</keyword>
<comment type="caution">
    <text evidence="3">The sequence shown here is derived from an EMBL/GenBank/DDBJ whole genome shotgun (WGS) entry which is preliminary data.</text>
</comment>
<feature type="domain" description="Deoxyribonuclease NucA/NucB" evidence="1">
    <location>
        <begin position="389"/>
        <end position="425"/>
    </location>
</feature>
<dbReference type="Pfam" id="PF14040">
    <property type="entry name" value="DNase_NucA_NucB"/>
    <property type="match status" value="1"/>
</dbReference>
<evidence type="ECO:0000313" key="3">
    <source>
        <dbReference type="EMBL" id="TDQ05297.1"/>
    </source>
</evidence>
<dbReference type="SUPFAM" id="SSF140453">
    <property type="entry name" value="EsxAB dimer-like"/>
    <property type="match status" value="1"/>
</dbReference>
<dbReference type="EMBL" id="SNXZ01000001">
    <property type="protein sequence ID" value="TDQ05297.1"/>
    <property type="molecule type" value="Genomic_DNA"/>
</dbReference>
<accession>A0A4R6SMR5</accession>
<evidence type="ECO:0000259" key="1">
    <source>
        <dbReference type="Pfam" id="PF14040"/>
    </source>
</evidence>
<dbReference type="InterPro" id="IPR029476">
    <property type="entry name" value="DNase_NucA_NucB"/>
</dbReference>
<gene>
    <name evidence="3" type="ORF">EV186_1011266</name>
</gene>
<name>A0A4R6SMR5_LABRH</name>
<dbReference type="Gene3D" id="1.20.1260.20">
    <property type="entry name" value="PPE superfamily"/>
    <property type="match status" value="1"/>
</dbReference>